<dbReference type="OrthoDB" id="2433784at2759"/>
<evidence type="ECO:0000313" key="1">
    <source>
        <dbReference type="EMBL" id="CAG8798444.1"/>
    </source>
</evidence>
<name>A0A9N9JYQ6_9GLOM</name>
<evidence type="ECO:0000313" key="2">
    <source>
        <dbReference type="Proteomes" id="UP000789405"/>
    </source>
</evidence>
<dbReference type="EMBL" id="CAJVPY010033017">
    <property type="protein sequence ID" value="CAG8798444.1"/>
    <property type="molecule type" value="Genomic_DNA"/>
</dbReference>
<organism evidence="1 2">
    <name type="scientific">Dentiscutata erythropus</name>
    <dbReference type="NCBI Taxonomy" id="1348616"/>
    <lineage>
        <taxon>Eukaryota</taxon>
        <taxon>Fungi</taxon>
        <taxon>Fungi incertae sedis</taxon>
        <taxon>Mucoromycota</taxon>
        <taxon>Glomeromycotina</taxon>
        <taxon>Glomeromycetes</taxon>
        <taxon>Diversisporales</taxon>
        <taxon>Gigasporaceae</taxon>
        <taxon>Dentiscutata</taxon>
    </lineage>
</organism>
<proteinExistence type="predicted"/>
<gene>
    <name evidence="1" type="ORF">DERYTH_LOCUS22873</name>
</gene>
<dbReference type="AlphaFoldDB" id="A0A9N9JYQ6"/>
<dbReference type="Proteomes" id="UP000789405">
    <property type="component" value="Unassembled WGS sequence"/>
</dbReference>
<keyword evidence="2" id="KW-1185">Reference proteome</keyword>
<reference evidence="1" key="1">
    <citation type="submission" date="2021-06" db="EMBL/GenBank/DDBJ databases">
        <authorList>
            <person name="Kallberg Y."/>
            <person name="Tangrot J."/>
            <person name="Rosling A."/>
        </authorList>
    </citation>
    <scope>NUCLEOTIDE SEQUENCE</scope>
    <source>
        <strain evidence="1">MA453B</strain>
    </source>
</reference>
<sequence length="168" mass="19244">LIATSEETNESSRKRHRLFSENCNEFSLEIEDNQVTTTDITAVTDTSLQTSIVTHPSSSKNIPRSRRQPRPFSEVWDYFNKGIEKNNGHYEATCSYCGKKWARGKPMQLEAHLSNDCVSCPDDISLYWREKIAERDSNYAQNPKKNCVLPNSISQTTMNSHYASDYPL</sequence>
<comment type="caution">
    <text evidence="1">The sequence shown here is derived from an EMBL/GenBank/DDBJ whole genome shotgun (WGS) entry which is preliminary data.</text>
</comment>
<protein>
    <submittedName>
        <fullName evidence="1">16840_t:CDS:1</fullName>
    </submittedName>
</protein>
<feature type="non-terminal residue" evidence="1">
    <location>
        <position position="168"/>
    </location>
</feature>
<feature type="non-terminal residue" evidence="1">
    <location>
        <position position="1"/>
    </location>
</feature>
<accession>A0A9N9JYQ6</accession>